<evidence type="ECO:0000313" key="4">
    <source>
        <dbReference type="EMBL" id="GAH17595.1"/>
    </source>
</evidence>
<dbReference type="Gene3D" id="2.30.30.40">
    <property type="entry name" value="SH3 Domains"/>
    <property type="match status" value="2"/>
</dbReference>
<keyword evidence="2" id="KW-0812">Transmembrane</keyword>
<feature type="domain" description="SH3b" evidence="3">
    <location>
        <begin position="48"/>
        <end position="118"/>
    </location>
</feature>
<dbReference type="InterPro" id="IPR052354">
    <property type="entry name" value="Cell_Wall_Dynamics_Protein"/>
</dbReference>
<dbReference type="PANTHER" id="PTHR34408:SF1">
    <property type="entry name" value="GLYCOSYL HYDROLASE FAMILY 19 DOMAIN-CONTAINING PROTEIN HI_1415"/>
    <property type="match status" value="1"/>
</dbReference>
<feature type="domain" description="SH3b" evidence="3">
    <location>
        <begin position="141"/>
        <end position="211"/>
    </location>
</feature>
<evidence type="ECO:0000256" key="1">
    <source>
        <dbReference type="SAM" id="MobiDB-lite"/>
    </source>
</evidence>
<gene>
    <name evidence="4" type="ORF">S01H4_53250</name>
</gene>
<dbReference type="InterPro" id="IPR003646">
    <property type="entry name" value="SH3-like_bac-type"/>
</dbReference>
<feature type="non-terminal residue" evidence="4">
    <location>
        <position position="1"/>
    </location>
</feature>
<comment type="caution">
    <text evidence="4">The sequence shown here is derived from an EMBL/GenBank/DDBJ whole genome shotgun (WGS) entry which is preliminary data.</text>
</comment>
<reference evidence="4" key="1">
    <citation type="journal article" date="2014" name="Front. Microbiol.">
        <title>High frequency of phylogenetically diverse reductive dehalogenase-homologous genes in deep subseafloor sedimentary metagenomes.</title>
        <authorList>
            <person name="Kawai M."/>
            <person name="Futagami T."/>
            <person name="Toyoda A."/>
            <person name="Takaki Y."/>
            <person name="Nishi S."/>
            <person name="Hori S."/>
            <person name="Arai W."/>
            <person name="Tsubouchi T."/>
            <person name="Morono Y."/>
            <person name="Uchiyama I."/>
            <person name="Ito T."/>
            <person name="Fujiyama A."/>
            <person name="Inagaki F."/>
            <person name="Takami H."/>
        </authorList>
    </citation>
    <scope>NUCLEOTIDE SEQUENCE</scope>
    <source>
        <strain evidence="4">Expedition CK06-06</strain>
    </source>
</reference>
<evidence type="ECO:0000259" key="3">
    <source>
        <dbReference type="PROSITE" id="PS51781"/>
    </source>
</evidence>
<feature type="non-terminal residue" evidence="4">
    <location>
        <position position="262"/>
    </location>
</feature>
<dbReference type="Pfam" id="PF08239">
    <property type="entry name" value="SH3_3"/>
    <property type="match status" value="2"/>
</dbReference>
<name>X1EB60_9ZZZZ</name>
<protein>
    <recommendedName>
        <fullName evidence="3">SH3b domain-containing protein</fullName>
    </recommendedName>
</protein>
<feature type="compositionally biased region" description="Pro residues" evidence="1">
    <location>
        <begin position="221"/>
        <end position="235"/>
    </location>
</feature>
<keyword evidence="2" id="KW-0472">Membrane</keyword>
<feature type="transmembrane region" description="Helical" evidence="2">
    <location>
        <begin position="7"/>
        <end position="30"/>
    </location>
</feature>
<dbReference type="PANTHER" id="PTHR34408">
    <property type="entry name" value="FAMILY PROTEIN, PUTATIVE-RELATED"/>
    <property type="match status" value="1"/>
</dbReference>
<sequence length="262" mass="26470">SSGNKVLTVVVVILGVIAVILLGVFLAGAFSDSSEAPAPTVIPPSPEAGAPTVTTTDYVNVRSGPGNNYPVYGVVAPGTSGEAIGVSADGQWYNVKVPTEIIASGNAWVSADYVVTQNTENLPVVPAPPPPPTVPPPTPAPGSPTVTALTAINVRSGPGTNYDIYGVAPQGTVFEATGISSDGGWYAVKIPTEYVESGTGWVSASYVKADNTQNLPIIETPAPPSGVIPPPPDPGGPAAVNFEPINVRSGPSSQYPSYGVAP</sequence>
<dbReference type="SMART" id="SM00287">
    <property type="entry name" value="SH3b"/>
    <property type="match status" value="2"/>
</dbReference>
<dbReference type="AlphaFoldDB" id="X1EB60"/>
<keyword evidence="2" id="KW-1133">Transmembrane helix</keyword>
<evidence type="ECO:0000256" key="2">
    <source>
        <dbReference type="SAM" id="Phobius"/>
    </source>
</evidence>
<accession>X1EB60</accession>
<proteinExistence type="predicted"/>
<dbReference type="PROSITE" id="PS51781">
    <property type="entry name" value="SH3B"/>
    <property type="match status" value="2"/>
</dbReference>
<feature type="region of interest" description="Disordered" evidence="1">
    <location>
        <begin position="219"/>
        <end position="262"/>
    </location>
</feature>
<organism evidence="4">
    <name type="scientific">marine sediment metagenome</name>
    <dbReference type="NCBI Taxonomy" id="412755"/>
    <lineage>
        <taxon>unclassified sequences</taxon>
        <taxon>metagenomes</taxon>
        <taxon>ecological metagenomes</taxon>
    </lineage>
</organism>
<dbReference type="EMBL" id="BART01030512">
    <property type="protein sequence ID" value="GAH17595.1"/>
    <property type="molecule type" value="Genomic_DNA"/>
</dbReference>